<comment type="caution">
    <text evidence="3">The sequence shown here is derived from an EMBL/GenBank/DDBJ whole genome shotgun (WGS) entry which is preliminary data.</text>
</comment>
<protein>
    <submittedName>
        <fullName evidence="3">SDR family oxidoreductase</fullName>
    </submittedName>
</protein>
<dbReference type="EMBL" id="VMNW02000042">
    <property type="protein sequence ID" value="KAA9157307.1"/>
    <property type="molecule type" value="Genomic_DNA"/>
</dbReference>
<name>A0A5N0UWW4_9PSEU</name>
<keyword evidence="4" id="KW-1185">Reference proteome</keyword>
<dbReference type="Proteomes" id="UP000319769">
    <property type="component" value="Unassembled WGS sequence"/>
</dbReference>
<keyword evidence="2" id="KW-0560">Oxidoreductase</keyword>
<dbReference type="InterPro" id="IPR002347">
    <property type="entry name" value="SDR_fam"/>
</dbReference>
<dbReference type="AlphaFoldDB" id="A0A5N0UWW4"/>
<organism evidence="3 4">
    <name type="scientific">Amycolatopsis acidicola</name>
    <dbReference type="NCBI Taxonomy" id="2596893"/>
    <lineage>
        <taxon>Bacteria</taxon>
        <taxon>Bacillati</taxon>
        <taxon>Actinomycetota</taxon>
        <taxon>Actinomycetes</taxon>
        <taxon>Pseudonocardiales</taxon>
        <taxon>Pseudonocardiaceae</taxon>
        <taxon>Amycolatopsis</taxon>
    </lineage>
</organism>
<dbReference type="Pfam" id="PF13561">
    <property type="entry name" value="adh_short_C2"/>
    <property type="match status" value="1"/>
</dbReference>
<dbReference type="InterPro" id="IPR036291">
    <property type="entry name" value="NAD(P)-bd_dom_sf"/>
</dbReference>
<dbReference type="InterPro" id="IPR020904">
    <property type="entry name" value="Sc_DH/Rdtase_CS"/>
</dbReference>
<evidence type="ECO:0000256" key="1">
    <source>
        <dbReference type="ARBA" id="ARBA00006484"/>
    </source>
</evidence>
<dbReference type="PRINTS" id="PR00081">
    <property type="entry name" value="GDHRDH"/>
</dbReference>
<dbReference type="PROSITE" id="PS00061">
    <property type="entry name" value="ADH_SHORT"/>
    <property type="match status" value="1"/>
</dbReference>
<evidence type="ECO:0000256" key="2">
    <source>
        <dbReference type="ARBA" id="ARBA00023002"/>
    </source>
</evidence>
<dbReference type="SUPFAM" id="SSF51735">
    <property type="entry name" value="NAD(P)-binding Rossmann-fold domains"/>
    <property type="match status" value="1"/>
</dbReference>
<comment type="similarity">
    <text evidence="1">Belongs to the short-chain dehydrogenases/reductases (SDR) family.</text>
</comment>
<evidence type="ECO:0000313" key="3">
    <source>
        <dbReference type="EMBL" id="KAA9157307.1"/>
    </source>
</evidence>
<dbReference type="PANTHER" id="PTHR42760">
    <property type="entry name" value="SHORT-CHAIN DEHYDROGENASES/REDUCTASES FAMILY MEMBER"/>
    <property type="match status" value="1"/>
</dbReference>
<reference evidence="3" key="1">
    <citation type="submission" date="2019-09" db="EMBL/GenBank/DDBJ databases">
        <authorList>
            <person name="Teo W.F.A."/>
            <person name="Duangmal K."/>
        </authorList>
    </citation>
    <scope>NUCLEOTIDE SEQUENCE [LARGE SCALE GENOMIC DNA]</scope>
    <source>
        <strain evidence="3">K81G1</strain>
    </source>
</reference>
<dbReference type="FunFam" id="3.40.50.720:FF:000084">
    <property type="entry name" value="Short-chain dehydrogenase reductase"/>
    <property type="match status" value="1"/>
</dbReference>
<accession>A0A5N0UWW4</accession>
<gene>
    <name evidence="3" type="ORF">FPZ12_025395</name>
</gene>
<dbReference type="Gene3D" id="3.40.50.720">
    <property type="entry name" value="NAD(P)-binding Rossmann-like Domain"/>
    <property type="match status" value="1"/>
</dbReference>
<dbReference type="GO" id="GO:0016616">
    <property type="term" value="F:oxidoreductase activity, acting on the CH-OH group of donors, NAD or NADP as acceptor"/>
    <property type="evidence" value="ECO:0007669"/>
    <property type="project" value="TreeGrafter"/>
</dbReference>
<proteinExistence type="inferred from homology"/>
<evidence type="ECO:0000313" key="4">
    <source>
        <dbReference type="Proteomes" id="UP000319769"/>
    </source>
</evidence>
<dbReference type="OrthoDB" id="517007at2"/>
<dbReference type="PRINTS" id="PR00080">
    <property type="entry name" value="SDRFAMILY"/>
</dbReference>
<sequence>MPTAQDLFSLQGKSVLLTGATVGLGRRFAETLAEAGAKVAIVGRRAELLAEIAEKNPGCVPVPADLSNPSVVPGLVEKAVSEVGEIDVLINNAAYIAGGVRAEDETPDDIDTTLNVNLVSPIRLTQAVFPSMAERGRGSVINVTSIVARAGIARFPQATYAASKGGLESITREWAAQWARHGIRVNAIAPGFFYSEMTTEVLGHQKVQDWVRSNTLIPRAGEPADFDGALLYLASDASGYVTGQTIVVDGGWTAH</sequence>
<dbReference type="RefSeq" id="WP_144748881.1">
    <property type="nucleotide sequence ID" value="NZ_VMNW02000042.1"/>
</dbReference>
<dbReference type="PANTHER" id="PTHR42760:SF115">
    <property type="entry name" value="3-OXOACYL-[ACYL-CARRIER-PROTEIN] REDUCTASE FABG"/>
    <property type="match status" value="1"/>
</dbReference>